<dbReference type="InterPro" id="IPR004437">
    <property type="entry name" value="ParB/RepB/Spo0J"/>
</dbReference>
<dbReference type="SUPFAM" id="SSF110849">
    <property type="entry name" value="ParB/Sulfiredoxin"/>
    <property type="match status" value="1"/>
</dbReference>
<keyword evidence="3" id="KW-0614">Plasmid</keyword>
<dbReference type="AlphaFoldDB" id="A0A0A8V001"/>
<dbReference type="GO" id="GO:0007059">
    <property type="term" value="P:chromosome segregation"/>
    <property type="evidence" value="ECO:0007669"/>
    <property type="project" value="TreeGrafter"/>
</dbReference>
<proteinExistence type="inferred from homology"/>
<dbReference type="InterPro" id="IPR036086">
    <property type="entry name" value="ParB/Sulfiredoxin_sf"/>
</dbReference>
<name>A0A0A8V001_LEGHA</name>
<dbReference type="Proteomes" id="UP000032803">
    <property type="component" value="Plasmid II"/>
</dbReference>
<dbReference type="Pfam" id="PF02195">
    <property type="entry name" value="ParB_N"/>
    <property type="match status" value="1"/>
</dbReference>
<dbReference type="GO" id="GO:0003677">
    <property type="term" value="F:DNA binding"/>
    <property type="evidence" value="ECO:0007669"/>
    <property type="project" value="InterPro"/>
</dbReference>
<keyword evidence="4" id="KW-1185">Reference proteome</keyword>
<dbReference type="HOGENOM" id="CLU_830848_0_0_6"/>
<dbReference type="CDD" id="cd16405">
    <property type="entry name" value="RepB_like_N"/>
    <property type="match status" value="1"/>
</dbReference>
<dbReference type="InterPro" id="IPR003115">
    <property type="entry name" value="ParB_N"/>
</dbReference>
<dbReference type="SMART" id="SM00470">
    <property type="entry name" value="ParB"/>
    <property type="match status" value="1"/>
</dbReference>
<dbReference type="Gene3D" id="1.10.10.2830">
    <property type="match status" value="1"/>
</dbReference>
<reference evidence="4" key="1">
    <citation type="submission" date="2014-09" db="EMBL/GenBank/DDBJ databases">
        <authorList>
            <person name="Gomez-Valero L."/>
        </authorList>
    </citation>
    <scope>NUCLEOTIDE SEQUENCE [LARGE SCALE GENOMIC DNA]</scope>
    <source>
        <strain evidence="4">ATCC35250</strain>
        <plasmid evidence="4">II</plasmid>
    </source>
</reference>
<gene>
    <name evidence="3" type="primary">parB</name>
    <name evidence="3" type="ORF">LHA_pA0102</name>
</gene>
<dbReference type="NCBIfam" id="TIGR00180">
    <property type="entry name" value="parB_part"/>
    <property type="match status" value="1"/>
</dbReference>
<dbReference type="RefSeq" id="WP_011212459.1">
    <property type="nucleotide sequence ID" value="NZ_LN681226.1"/>
</dbReference>
<dbReference type="GO" id="GO:0045881">
    <property type="term" value="P:positive regulation of sporulation resulting in formation of a cellular spore"/>
    <property type="evidence" value="ECO:0007669"/>
    <property type="project" value="TreeGrafter"/>
</dbReference>
<evidence type="ECO:0000313" key="3">
    <source>
        <dbReference type="EMBL" id="CEK12349.1"/>
    </source>
</evidence>
<dbReference type="InterPro" id="IPR050336">
    <property type="entry name" value="Chromosome_partition/occlusion"/>
</dbReference>
<evidence type="ECO:0000259" key="2">
    <source>
        <dbReference type="SMART" id="SM00470"/>
    </source>
</evidence>
<dbReference type="SUPFAM" id="SSF109709">
    <property type="entry name" value="KorB DNA-binding domain-like"/>
    <property type="match status" value="1"/>
</dbReference>
<comment type="similarity">
    <text evidence="1">Belongs to the ParB family.</text>
</comment>
<dbReference type="OrthoDB" id="9150072at2"/>
<evidence type="ECO:0000256" key="1">
    <source>
        <dbReference type="ARBA" id="ARBA00006295"/>
    </source>
</evidence>
<accession>A0A0A8V001</accession>
<protein>
    <submittedName>
        <fullName evidence="3">Plasmid partition protein</fullName>
    </submittedName>
</protein>
<geneLocation type="plasmid" evidence="3 4">
    <name>II</name>
</geneLocation>
<dbReference type="Gene3D" id="3.90.1530.30">
    <property type="match status" value="1"/>
</dbReference>
<evidence type="ECO:0000313" key="4">
    <source>
        <dbReference type="Proteomes" id="UP000032803"/>
    </source>
</evidence>
<sequence>MDNSKRNVHNSGPLGMLMKSGQVKKIETAEEEVVLKQAAPKAPSYFKTQSGIEFAEQELIYVNPEECEPWKYANRQEGELGDIDGLIDSIKSNKQLQPALVRNHPNPHGKIKYEVIFGRRRHIACMRLGIPFLVIRKDIPNVQDAIASQDAENKLRNDVSNYSNAMLYKRLLSDNVFKTEKELSEKLRISYSTFNELMAYSKIPEDIVDAIPDVHTLSKQLAVTIVQLLNKSKSNYDKMLSIANQLGKTITSQAKLEKIFEEKTLLQKNETKTTSNAKSYISINGKKLFTFKSDYRGLPSIVLNKEIASFVNVEDMCKHVSNYLEQIVAESEYSD</sequence>
<dbReference type="KEGG" id="lha:LHA_pA0102"/>
<dbReference type="GO" id="GO:0005694">
    <property type="term" value="C:chromosome"/>
    <property type="evidence" value="ECO:0007669"/>
    <property type="project" value="TreeGrafter"/>
</dbReference>
<dbReference type="PANTHER" id="PTHR33375:SF1">
    <property type="entry name" value="CHROMOSOME-PARTITIONING PROTEIN PARB-RELATED"/>
    <property type="match status" value="1"/>
</dbReference>
<feature type="domain" description="ParB-like N-terminal" evidence="2">
    <location>
        <begin position="60"/>
        <end position="154"/>
    </location>
</feature>
<organism evidence="3 4">
    <name type="scientific">Legionella hackeliae</name>
    <dbReference type="NCBI Taxonomy" id="449"/>
    <lineage>
        <taxon>Bacteria</taxon>
        <taxon>Pseudomonadati</taxon>
        <taxon>Pseudomonadota</taxon>
        <taxon>Gammaproteobacteria</taxon>
        <taxon>Legionellales</taxon>
        <taxon>Legionellaceae</taxon>
        <taxon>Legionella</taxon>
    </lineage>
</organism>
<dbReference type="InterPro" id="IPR037972">
    <property type="entry name" value="RepB_N"/>
</dbReference>
<dbReference type="EMBL" id="LN681226">
    <property type="protein sequence ID" value="CEK12349.1"/>
    <property type="molecule type" value="Genomic_DNA"/>
</dbReference>
<dbReference type="PANTHER" id="PTHR33375">
    <property type="entry name" value="CHROMOSOME-PARTITIONING PROTEIN PARB-RELATED"/>
    <property type="match status" value="1"/>
</dbReference>